<name>A0A0A8L5H0_9SACH</name>
<evidence type="ECO:0000256" key="1">
    <source>
        <dbReference type="ARBA" id="ARBA00004477"/>
    </source>
</evidence>
<reference evidence="10 11" key="1">
    <citation type="submission" date="2014-03" db="EMBL/GenBank/DDBJ databases">
        <title>The genome of Kluyveromyces dobzhanskii.</title>
        <authorList>
            <person name="Nystedt B."/>
            <person name="Astrom S."/>
        </authorList>
    </citation>
    <scope>NUCLEOTIDE SEQUENCE [LARGE SCALE GENOMIC DNA]</scope>
    <source>
        <strain evidence="10 11">CBS 2104</strain>
    </source>
</reference>
<keyword evidence="5" id="KW-0256">Endoplasmic reticulum</keyword>
<proteinExistence type="inferred from homology"/>
<comment type="function">
    <text evidence="8">Component of the signal peptidase complex (SPC) which catalyzes the cleavage of N-terminal signal sequences from nascent proteins as they are translocated into the lumen of the endoplasmic reticulum. Enhances the enzymatic activity of SPC and facilitates the interactions between different components of the translocation site.</text>
</comment>
<keyword evidence="7 9" id="KW-0472">Membrane</keyword>
<protein>
    <recommendedName>
        <fullName evidence="3">Signal peptidase complex subunit 2</fullName>
    </recommendedName>
</protein>
<evidence type="ECO:0000256" key="9">
    <source>
        <dbReference type="SAM" id="Phobius"/>
    </source>
</evidence>
<keyword evidence="11" id="KW-1185">Reference proteome</keyword>
<feature type="transmembrane region" description="Helical" evidence="9">
    <location>
        <begin position="69"/>
        <end position="87"/>
    </location>
</feature>
<comment type="subcellular location">
    <subcellularLocation>
        <location evidence="1">Endoplasmic reticulum membrane</location>
        <topology evidence="1">Multi-pass membrane protein</topology>
    </subcellularLocation>
</comment>
<dbReference type="Pfam" id="PF06703">
    <property type="entry name" value="SPC25"/>
    <property type="match status" value="1"/>
</dbReference>
<evidence type="ECO:0000256" key="4">
    <source>
        <dbReference type="ARBA" id="ARBA00022692"/>
    </source>
</evidence>
<dbReference type="InterPro" id="IPR009582">
    <property type="entry name" value="Spc2/SPCS2"/>
</dbReference>
<sequence>MSKPINVYSVPDARKTLDEAIPEIFSRLGYSQKFKLIDTKLVLGYSLIVFAAASFFIDKKIPWEQSKKYQQILVILYAIVCGVQLWFSKFVEKGTVYQGVKKSDKISVGAKYKKYSPEFQFIISNGKSRKVELDTTYTKFFSEEGYLQSEILFSWFKEQLQTLESKKLT</sequence>
<evidence type="ECO:0000256" key="6">
    <source>
        <dbReference type="ARBA" id="ARBA00022989"/>
    </source>
</evidence>
<accession>A0A0A8L5H0</accession>
<dbReference type="EMBL" id="CCBQ010000025">
    <property type="protein sequence ID" value="CDO93505.1"/>
    <property type="molecule type" value="Genomic_DNA"/>
</dbReference>
<dbReference type="Proteomes" id="UP000031516">
    <property type="component" value="Unassembled WGS sequence"/>
</dbReference>
<dbReference type="GO" id="GO:0006465">
    <property type="term" value="P:signal peptide processing"/>
    <property type="evidence" value="ECO:0007669"/>
    <property type="project" value="InterPro"/>
</dbReference>
<dbReference type="AlphaFoldDB" id="A0A0A8L5H0"/>
<evidence type="ECO:0000256" key="3">
    <source>
        <dbReference type="ARBA" id="ARBA00017057"/>
    </source>
</evidence>
<dbReference type="PANTHER" id="PTHR13085:SF0">
    <property type="entry name" value="SIGNAL PEPTIDASE COMPLEX SUBUNIT 2"/>
    <property type="match status" value="1"/>
</dbReference>
<comment type="caution">
    <text evidence="10">The sequence shown here is derived from an EMBL/GenBank/DDBJ whole genome shotgun (WGS) entry which is preliminary data.</text>
</comment>
<evidence type="ECO:0000256" key="2">
    <source>
        <dbReference type="ARBA" id="ARBA00007324"/>
    </source>
</evidence>
<gene>
    <name evidence="10" type="ORF">KLDO_g1802</name>
</gene>
<evidence type="ECO:0000256" key="5">
    <source>
        <dbReference type="ARBA" id="ARBA00022824"/>
    </source>
</evidence>
<organism evidence="10 11">
    <name type="scientific">Kluyveromyces dobzhanskii CBS 2104</name>
    <dbReference type="NCBI Taxonomy" id="1427455"/>
    <lineage>
        <taxon>Eukaryota</taxon>
        <taxon>Fungi</taxon>
        <taxon>Dikarya</taxon>
        <taxon>Ascomycota</taxon>
        <taxon>Saccharomycotina</taxon>
        <taxon>Saccharomycetes</taxon>
        <taxon>Saccharomycetales</taxon>
        <taxon>Saccharomycetaceae</taxon>
        <taxon>Kluyveromyces</taxon>
    </lineage>
</organism>
<feature type="transmembrane region" description="Helical" evidence="9">
    <location>
        <begin position="41"/>
        <end position="57"/>
    </location>
</feature>
<evidence type="ECO:0000256" key="8">
    <source>
        <dbReference type="ARBA" id="ARBA00045608"/>
    </source>
</evidence>
<keyword evidence="6 9" id="KW-1133">Transmembrane helix</keyword>
<keyword evidence="4 9" id="KW-0812">Transmembrane</keyword>
<dbReference type="OrthoDB" id="29558at2759"/>
<evidence type="ECO:0000313" key="10">
    <source>
        <dbReference type="EMBL" id="CDO93505.1"/>
    </source>
</evidence>
<comment type="similarity">
    <text evidence="2">Belongs to the SPCS2 family.</text>
</comment>
<dbReference type="GO" id="GO:0005787">
    <property type="term" value="C:signal peptidase complex"/>
    <property type="evidence" value="ECO:0007669"/>
    <property type="project" value="InterPro"/>
</dbReference>
<dbReference type="PANTHER" id="PTHR13085">
    <property type="entry name" value="MICROSOMAL SIGNAL PEPTIDASE 25 KDA SUBUNIT"/>
    <property type="match status" value="1"/>
</dbReference>
<evidence type="ECO:0000256" key="7">
    <source>
        <dbReference type="ARBA" id="ARBA00023136"/>
    </source>
</evidence>
<dbReference type="GO" id="GO:0045047">
    <property type="term" value="P:protein targeting to ER"/>
    <property type="evidence" value="ECO:0007669"/>
    <property type="project" value="TreeGrafter"/>
</dbReference>
<evidence type="ECO:0000313" key="11">
    <source>
        <dbReference type="Proteomes" id="UP000031516"/>
    </source>
</evidence>